<dbReference type="PANTHER" id="PTHR42852:SF13">
    <property type="entry name" value="PROTEIN DIPZ"/>
    <property type="match status" value="1"/>
</dbReference>
<dbReference type="GO" id="GO:0016491">
    <property type="term" value="F:oxidoreductase activity"/>
    <property type="evidence" value="ECO:0007669"/>
    <property type="project" value="UniProtKB-KW"/>
</dbReference>
<dbReference type="PIRSF" id="PIRSF000239">
    <property type="entry name" value="AHPC"/>
    <property type="match status" value="1"/>
</dbReference>
<keyword evidence="6" id="KW-1185">Reference proteome</keyword>
<feature type="active site" description="Cysteine sulfenic acid (-SOH) intermediate; for peroxidase activity" evidence="3">
    <location>
        <position position="49"/>
    </location>
</feature>
<dbReference type="EMBL" id="CP106878">
    <property type="protein sequence ID" value="WAA08566.1"/>
    <property type="molecule type" value="Genomic_DNA"/>
</dbReference>
<keyword evidence="1" id="KW-0560">Oxidoreductase</keyword>
<evidence type="ECO:0000256" key="1">
    <source>
        <dbReference type="ARBA" id="ARBA00023002"/>
    </source>
</evidence>
<dbReference type="InterPro" id="IPR050553">
    <property type="entry name" value="Thioredoxin_ResA/DsbE_sf"/>
</dbReference>
<sequence length="167" mass="19610">MSKFSLGDKIPDFTLPATNDTEFSFELYRRKNKNWFLIIFFRGSWCPVCVQDLKELEENKGFFEKKNVQLITISTDTISNLKNMVNENQFSFTVLSDEKLEALQKFDVFYHSKDAPYEDHGTHGEPAYFLVDEEGKLLYQQRQTSPFGRPSATELRKIVQYIQKNLK</sequence>
<dbReference type="Gene3D" id="3.40.30.10">
    <property type="entry name" value="Glutaredoxin"/>
    <property type="match status" value="1"/>
</dbReference>
<protein>
    <submittedName>
        <fullName evidence="5">Peroxiredoxin family protein</fullName>
    </submittedName>
</protein>
<dbReference type="InterPro" id="IPR024706">
    <property type="entry name" value="Peroxiredoxin_AhpC-typ"/>
</dbReference>
<dbReference type="InterPro" id="IPR000866">
    <property type="entry name" value="AhpC/TSA"/>
</dbReference>
<evidence type="ECO:0000256" key="2">
    <source>
        <dbReference type="ARBA" id="ARBA00023157"/>
    </source>
</evidence>
<dbReference type="SUPFAM" id="SSF52833">
    <property type="entry name" value="Thioredoxin-like"/>
    <property type="match status" value="1"/>
</dbReference>
<evidence type="ECO:0000259" key="4">
    <source>
        <dbReference type="PROSITE" id="PS51352"/>
    </source>
</evidence>
<dbReference type="GO" id="GO:0016209">
    <property type="term" value="F:antioxidant activity"/>
    <property type="evidence" value="ECO:0007669"/>
    <property type="project" value="InterPro"/>
</dbReference>
<dbReference type="PANTHER" id="PTHR42852">
    <property type="entry name" value="THIOL:DISULFIDE INTERCHANGE PROTEIN DSBE"/>
    <property type="match status" value="1"/>
</dbReference>
<dbReference type="RefSeq" id="WP_275416344.1">
    <property type="nucleotide sequence ID" value="NZ_CP106878.1"/>
</dbReference>
<evidence type="ECO:0000313" key="6">
    <source>
        <dbReference type="Proteomes" id="UP001164718"/>
    </source>
</evidence>
<reference evidence="5" key="1">
    <citation type="submission" date="2022-09" db="EMBL/GenBank/DDBJ databases">
        <title>Complete Genomes of Fervidibacillus albus and Fervidibacillus halotolerans isolated from tidal flat sediments.</title>
        <authorList>
            <person name="Kwon K.K."/>
            <person name="Yang S.-H."/>
            <person name="Park M.J."/>
            <person name="Oh H.-M."/>
        </authorList>
    </citation>
    <scope>NUCLEOTIDE SEQUENCE</scope>
    <source>
        <strain evidence="5">MEBiC13591</strain>
    </source>
</reference>
<dbReference type="Pfam" id="PF00578">
    <property type="entry name" value="AhpC-TSA"/>
    <property type="match status" value="1"/>
</dbReference>
<name>A0A9E8RUR0_9BACI</name>
<proteinExistence type="predicted"/>
<feature type="domain" description="Thioredoxin" evidence="4">
    <location>
        <begin position="4"/>
        <end position="164"/>
    </location>
</feature>
<dbReference type="AlphaFoldDB" id="A0A9E8RUR0"/>
<evidence type="ECO:0000313" key="5">
    <source>
        <dbReference type="EMBL" id="WAA08566.1"/>
    </source>
</evidence>
<dbReference type="Proteomes" id="UP001164718">
    <property type="component" value="Chromosome"/>
</dbReference>
<dbReference type="InterPro" id="IPR013766">
    <property type="entry name" value="Thioredoxin_domain"/>
</dbReference>
<accession>A0A9E8RUR0</accession>
<gene>
    <name evidence="5" type="ORF">OE104_07885</name>
</gene>
<evidence type="ECO:0000256" key="3">
    <source>
        <dbReference type="PIRSR" id="PIRSR000239-1"/>
    </source>
</evidence>
<dbReference type="InterPro" id="IPR036249">
    <property type="entry name" value="Thioredoxin-like_sf"/>
</dbReference>
<keyword evidence="2" id="KW-1015">Disulfide bond</keyword>
<dbReference type="PROSITE" id="PS51352">
    <property type="entry name" value="THIOREDOXIN_2"/>
    <property type="match status" value="1"/>
</dbReference>
<dbReference type="KEGG" id="faf:OE104_07885"/>
<organism evidence="5 6">
    <name type="scientific">Fervidibacillus albus</name>
    <dbReference type="NCBI Taxonomy" id="2980026"/>
    <lineage>
        <taxon>Bacteria</taxon>
        <taxon>Bacillati</taxon>
        <taxon>Bacillota</taxon>
        <taxon>Bacilli</taxon>
        <taxon>Bacillales</taxon>
        <taxon>Bacillaceae</taxon>
        <taxon>Fervidibacillus</taxon>
    </lineage>
</organism>